<dbReference type="Proteomes" id="UP000057043">
    <property type="component" value="Unassembled WGS sequence"/>
</dbReference>
<reference evidence="2" key="1">
    <citation type="journal article" date="2015" name="MBio">
        <title>Genome-resolved metagenomic analysis reveals roles for candidate phyla and other microbial community members in biogeochemical transformations in oil reservoirs.</title>
        <authorList>
            <person name="Hu P."/>
            <person name="Tom L."/>
            <person name="Singh A."/>
            <person name="Thomas B.C."/>
            <person name="Baker B.J."/>
            <person name="Piceno Y.M."/>
            <person name="Andersen G.L."/>
            <person name="Banfield J.F."/>
        </authorList>
    </citation>
    <scope>NUCLEOTIDE SEQUENCE [LARGE SCALE GENOMIC DNA]</scope>
    <source>
        <strain evidence="2">56_747</strain>
    </source>
</reference>
<dbReference type="AlphaFoldDB" id="A0A101IIF8"/>
<protein>
    <submittedName>
        <fullName evidence="2">Uncharacterized protein</fullName>
    </submittedName>
</protein>
<evidence type="ECO:0000313" key="1">
    <source>
        <dbReference type="EMBL" id="KUK44937.1"/>
    </source>
</evidence>
<reference evidence="3 4" key="2">
    <citation type="journal article" date="2015" name="MBio">
        <title>Genome-Resolved Metagenomic Analysis Reveals Roles for Candidate Phyla and Other Microbial Community Members in Biogeochemical Transformations in Oil Reservoirs.</title>
        <authorList>
            <person name="Hu P."/>
            <person name="Tom L."/>
            <person name="Singh A."/>
            <person name="Thomas B.C."/>
            <person name="Baker B.J."/>
            <person name="Piceno Y.M."/>
            <person name="Andersen G.L."/>
            <person name="Banfield J.F."/>
        </authorList>
    </citation>
    <scope>NUCLEOTIDE SEQUENCE [LARGE SCALE GENOMIC DNA]</scope>
    <source>
        <strain evidence="1">57_489</strain>
    </source>
</reference>
<accession>A0A101IIF8</accession>
<evidence type="ECO:0000313" key="2">
    <source>
        <dbReference type="EMBL" id="KUK95796.1"/>
    </source>
</evidence>
<gene>
    <name evidence="1" type="ORF">XD72_0643</name>
    <name evidence="2" type="ORF">XE07_1579</name>
</gene>
<dbReference type="PATRIC" id="fig|301375.6.peg.747"/>
<sequence>MFKLGEYEEVEAADIAAYLKDAGVRVELKPSISASMESAVYLEGRSKELRERVEDFGVYDRYIEALKTALAEAEDADDFLYRYLSNLDPLWKKKKEETLGFLEGRSIALEESASPEEMMERTADILEKLSALQFLDAALELNEIEVEGDPRSELGDDPLLRIPIDPDDCDPEDELLRSVLAVHLDKRVEVRLDEMTTPLAKNVDEEFLDEHAEEYYMISSIGMTIERVLYPPIDSKKIDLEEFRGLLVFEEDMEDFTMVVDGTAVAEEIARTLKKEGVIKIKGDKIAWKK</sequence>
<dbReference type="EMBL" id="LGFT01000011">
    <property type="protein sequence ID" value="KUK44937.1"/>
    <property type="molecule type" value="Genomic_DNA"/>
</dbReference>
<name>A0A101IIF8_9EURY</name>
<comment type="caution">
    <text evidence="2">The sequence shown here is derived from an EMBL/GenBank/DDBJ whole genome shotgun (WGS) entry which is preliminary data.</text>
</comment>
<proteinExistence type="predicted"/>
<evidence type="ECO:0000313" key="4">
    <source>
        <dbReference type="Proteomes" id="UP000057043"/>
    </source>
</evidence>
<dbReference type="Proteomes" id="UP000053961">
    <property type="component" value="Unassembled WGS sequence"/>
</dbReference>
<organism evidence="2 3">
    <name type="scientific">Methanothrix harundinacea</name>
    <dbReference type="NCBI Taxonomy" id="301375"/>
    <lineage>
        <taxon>Archaea</taxon>
        <taxon>Methanobacteriati</taxon>
        <taxon>Methanobacteriota</taxon>
        <taxon>Stenosarchaea group</taxon>
        <taxon>Methanomicrobia</taxon>
        <taxon>Methanotrichales</taxon>
        <taxon>Methanotrichaceae</taxon>
        <taxon>Methanothrix</taxon>
    </lineage>
</organism>
<evidence type="ECO:0000313" key="3">
    <source>
        <dbReference type="Proteomes" id="UP000053961"/>
    </source>
</evidence>
<dbReference type="EMBL" id="LGHB01000026">
    <property type="protein sequence ID" value="KUK95796.1"/>
    <property type="molecule type" value="Genomic_DNA"/>
</dbReference>